<dbReference type="Pfam" id="PF17667">
    <property type="entry name" value="Pkinase_fungal"/>
    <property type="match status" value="1"/>
</dbReference>
<dbReference type="PANTHER" id="PTHR38248:SF2">
    <property type="entry name" value="FUNK1 11"/>
    <property type="match status" value="1"/>
</dbReference>
<proteinExistence type="predicted"/>
<dbReference type="VEuPathDB" id="FungiDB:SCHCODRAFT_02677141"/>
<dbReference type="InterPro" id="IPR040976">
    <property type="entry name" value="Pkinase_fungal"/>
</dbReference>
<evidence type="ECO:0000313" key="2">
    <source>
        <dbReference type="EMBL" id="EFI98551.1"/>
    </source>
</evidence>
<dbReference type="HOGENOM" id="CLU_1099032_0_0_1"/>
<accession>D8Q1S5</accession>
<gene>
    <name evidence="2" type="ORF">SCHCODRAFT_234389</name>
</gene>
<dbReference type="InParanoid" id="D8Q1S5"/>
<organism evidence="3">
    <name type="scientific">Schizophyllum commune (strain H4-8 / FGSC 9210)</name>
    <name type="common">Split gill fungus</name>
    <dbReference type="NCBI Taxonomy" id="578458"/>
    <lineage>
        <taxon>Eukaryota</taxon>
        <taxon>Fungi</taxon>
        <taxon>Dikarya</taxon>
        <taxon>Basidiomycota</taxon>
        <taxon>Agaricomycotina</taxon>
        <taxon>Agaricomycetes</taxon>
        <taxon>Agaricomycetidae</taxon>
        <taxon>Agaricales</taxon>
        <taxon>Schizophyllaceae</taxon>
        <taxon>Schizophyllum</taxon>
    </lineage>
</organism>
<dbReference type="GeneID" id="9591004"/>
<dbReference type="EMBL" id="GL377305">
    <property type="protein sequence ID" value="EFI98551.1"/>
    <property type="molecule type" value="Genomic_DNA"/>
</dbReference>
<dbReference type="KEGG" id="scm:SCHCO_02677141"/>
<dbReference type="OrthoDB" id="5569250at2759"/>
<protein>
    <recommendedName>
        <fullName evidence="1">Fungal-type protein kinase domain-containing protein</fullName>
    </recommendedName>
</protein>
<reference evidence="2 3" key="1">
    <citation type="journal article" date="2010" name="Nat. Biotechnol.">
        <title>Genome sequence of the model mushroom Schizophyllum commune.</title>
        <authorList>
            <person name="Ohm R.A."/>
            <person name="de Jong J.F."/>
            <person name="Lugones L.G."/>
            <person name="Aerts A."/>
            <person name="Kothe E."/>
            <person name="Stajich J.E."/>
            <person name="de Vries R.P."/>
            <person name="Record E."/>
            <person name="Levasseur A."/>
            <person name="Baker S.E."/>
            <person name="Bartholomew K.A."/>
            <person name="Coutinho P.M."/>
            <person name="Erdmann S."/>
            <person name="Fowler T.J."/>
            <person name="Gathman A.C."/>
            <person name="Lombard V."/>
            <person name="Henrissat B."/>
            <person name="Knabe N."/>
            <person name="Kuees U."/>
            <person name="Lilly W.W."/>
            <person name="Lindquist E."/>
            <person name="Lucas S."/>
            <person name="Magnuson J.K."/>
            <person name="Piumi F."/>
            <person name="Raudaskoski M."/>
            <person name="Salamov A."/>
            <person name="Schmutz J."/>
            <person name="Schwarze F.W.M.R."/>
            <person name="vanKuyk P.A."/>
            <person name="Horton J.S."/>
            <person name="Grigoriev I.V."/>
            <person name="Woesten H.A.B."/>
        </authorList>
    </citation>
    <scope>NUCLEOTIDE SEQUENCE [LARGE SCALE GENOMIC DNA]</scope>
    <source>
        <strain evidence="3">H4-8 / FGSC 9210</strain>
    </source>
</reference>
<dbReference type="RefSeq" id="XP_003033454.1">
    <property type="nucleotide sequence ID" value="XM_003033408.1"/>
</dbReference>
<dbReference type="STRING" id="578458.D8Q1S5"/>
<feature type="domain" description="Fungal-type protein kinase" evidence="1">
    <location>
        <begin position="17"/>
        <end position="107"/>
    </location>
</feature>
<dbReference type="eggNOG" id="ENOG502SQDH">
    <property type="taxonomic scope" value="Eukaryota"/>
</dbReference>
<sequence>MEFVDAWILRCAEAHVLNWTNGLHHQDPSLNNLTYWPREDNICAALNDWDLTIDSDARTPQTRTGLVKTGTGPYTATDLLTPAAMRGEVQHLYRHDLEAFFYILIWVICCYDEGRRLDPLPKVFTTWTHGTRTACAHGITSACADSKNTFLAKGWLELTPIASWGKLAYYIADELRPYFYNFYRATSERESRWASEKAAAMFEGNEPPILDRELDEPRKVWEEFCTIAKKAIGRTVSAQRHQLPPKLGSLNDG</sequence>
<evidence type="ECO:0000259" key="1">
    <source>
        <dbReference type="Pfam" id="PF17667"/>
    </source>
</evidence>
<evidence type="ECO:0000313" key="3">
    <source>
        <dbReference type="Proteomes" id="UP000007431"/>
    </source>
</evidence>
<name>D8Q1S5_SCHCM</name>
<keyword evidence="3" id="KW-1185">Reference proteome</keyword>
<dbReference type="AlphaFoldDB" id="D8Q1S5"/>
<dbReference type="Proteomes" id="UP000007431">
    <property type="component" value="Unassembled WGS sequence"/>
</dbReference>
<dbReference type="PANTHER" id="PTHR38248">
    <property type="entry name" value="FUNK1 6"/>
    <property type="match status" value="1"/>
</dbReference>